<dbReference type="Proteomes" id="UP001596549">
    <property type="component" value="Unassembled WGS sequence"/>
</dbReference>
<keyword evidence="4" id="KW-1185">Reference proteome</keyword>
<dbReference type="Gene3D" id="3.40.30.10">
    <property type="entry name" value="Glutaredoxin"/>
    <property type="match status" value="1"/>
</dbReference>
<comment type="function">
    <text evidence="2">Adapter protein required for efficient degradation of Spx by ClpXP under non-stress conditions. Interaction with Spx stabilizes Spx and exposes the C-terminus of Spx for recognition and proteolysis by ClpXP.</text>
</comment>
<proteinExistence type="inferred from homology"/>
<dbReference type="InterPro" id="IPR036249">
    <property type="entry name" value="Thioredoxin-like_sf"/>
</dbReference>
<dbReference type="Pfam" id="PF13743">
    <property type="entry name" value="Thioredoxin_5"/>
    <property type="match status" value="1"/>
</dbReference>
<evidence type="ECO:0000256" key="1">
    <source>
        <dbReference type="ARBA" id="ARBA00022490"/>
    </source>
</evidence>
<protein>
    <recommendedName>
        <fullName evidence="2">ClpXP adapter protein SpxH</fullName>
    </recommendedName>
</protein>
<dbReference type="SUPFAM" id="SSF52833">
    <property type="entry name" value="Thioredoxin-like"/>
    <property type="match status" value="1"/>
</dbReference>
<dbReference type="CDD" id="cd03025">
    <property type="entry name" value="DsbA_FrnE_like"/>
    <property type="match status" value="1"/>
</dbReference>
<comment type="similarity">
    <text evidence="2">Belongs to the SpxH family.</text>
</comment>
<evidence type="ECO:0000313" key="3">
    <source>
        <dbReference type="EMBL" id="MFC7371810.1"/>
    </source>
</evidence>
<accession>A0ABW2NQ11</accession>
<dbReference type="PANTHER" id="PTHR13887:SF47">
    <property type="entry name" value="CLPXP ADAPTER PROTEIN SPXH"/>
    <property type="match status" value="1"/>
</dbReference>
<gene>
    <name evidence="2" type="primary">spxH</name>
    <name evidence="3" type="ORF">ACFQPF_08980</name>
</gene>
<evidence type="ECO:0000256" key="2">
    <source>
        <dbReference type="HAMAP-Rule" id="MF_02245"/>
    </source>
</evidence>
<dbReference type="InterPro" id="IPR046404">
    <property type="entry name" value="Adapter_SpxH"/>
</dbReference>
<comment type="subcellular location">
    <subcellularLocation>
        <location evidence="2">Cytoplasm</location>
    </subcellularLocation>
</comment>
<keyword evidence="1 2" id="KW-0963">Cytoplasm</keyword>
<organism evidence="3 4">
    <name type="scientific">Fictibacillus iocasae</name>
    <dbReference type="NCBI Taxonomy" id="2715437"/>
    <lineage>
        <taxon>Bacteria</taxon>
        <taxon>Bacillati</taxon>
        <taxon>Bacillota</taxon>
        <taxon>Bacilli</taxon>
        <taxon>Bacillales</taxon>
        <taxon>Fictibacillaceae</taxon>
        <taxon>Fictibacillus</taxon>
    </lineage>
</organism>
<reference evidence="4" key="1">
    <citation type="journal article" date="2019" name="Int. J. Syst. Evol. Microbiol.">
        <title>The Global Catalogue of Microorganisms (GCM) 10K type strain sequencing project: providing services to taxonomists for standard genome sequencing and annotation.</title>
        <authorList>
            <consortium name="The Broad Institute Genomics Platform"/>
            <consortium name="The Broad Institute Genome Sequencing Center for Infectious Disease"/>
            <person name="Wu L."/>
            <person name="Ma J."/>
        </authorList>
    </citation>
    <scope>NUCLEOTIDE SEQUENCE [LARGE SCALE GENOMIC DNA]</scope>
    <source>
        <strain evidence="4">NBRC 106396</strain>
    </source>
</reference>
<dbReference type="EMBL" id="JBHTCP010000014">
    <property type="protein sequence ID" value="MFC7371810.1"/>
    <property type="molecule type" value="Genomic_DNA"/>
</dbReference>
<comment type="caution">
    <text evidence="3">The sequence shown here is derived from an EMBL/GenBank/DDBJ whole genome shotgun (WGS) entry which is preliminary data.</text>
</comment>
<sequence>MTWFDPTFPYQDNQKPSSCHKPLEIYSVIDPLCADCWSLEPVLKKLQTEYGQYFTLRHFISGTLNSYNGLSTASRKGAKQAEKMAERWERAASLSGMSCDGDLWFENPISAPYRASLAIKAAELQGKSAGTRFLRKLREMLFLNKQNIGEDHVLEEIATSVGLDLTEFLRDLHSEAAVKALQCDLKFSNEMAVSQMPTLIIFNDRADEEGIKVSGCYSYEVYVEVLKEMLGKKPDASSPPPLSEFMKIHQFVAAKEVSLVYNWSLEEAERQLKKLLLQQTVERIPVKHGTFWRYMN</sequence>
<dbReference type="PANTHER" id="PTHR13887">
    <property type="entry name" value="GLUTATHIONE S-TRANSFERASE KAPPA"/>
    <property type="match status" value="1"/>
</dbReference>
<dbReference type="RefSeq" id="WP_379748755.1">
    <property type="nucleotide sequence ID" value="NZ_JBHTCP010000014.1"/>
</dbReference>
<name>A0ABW2NQ11_9BACL</name>
<evidence type="ECO:0000313" key="4">
    <source>
        <dbReference type="Proteomes" id="UP001596549"/>
    </source>
</evidence>
<dbReference type="HAMAP" id="MF_02245">
    <property type="entry name" value="Adapter_SpxH"/>
    <property type="match status" value="1"/>
</dbReference>
<comment type="subunit">
    <text evidence="2">Interacts with Spx.</text>
</comment>